<accession>A0A941EGY0</accession>
<evidence type="ECO:0000313" key="1">
    <source>
        <dbReference type="EMBL" id="MBR7830455.1"/>
    </source>
</evidence>
<gene>
    <name evidence="1" type="ORF">KDK95_29410</name>
</gene>
<organism evidence="1 2">
    <name type="scientific">Actinospica acidithermotolerans</name>
    <dbReference type="NCBI Taxonomy" id="2828514"/>
    <lineage>
        <taxon>Bacteria</taxon>
        <taxon>Bacillati</taxon>
        <taxon>Actinomycetota</taxon>
        <taxon>Actinomycetes</taxon>
        <taxon>Catenulisporales</taxon>
        <taxon>Actinospicaceae</taxon>
        <taxon>Actinospica</taxon>
    </lineage>
</organism>
<reference evidence="1" key="1">
    <citation type="submission" date="2021-04" db="EMBL/GenBank/DDBJ databases">
        <title>Genome based classification of Actinospica acidithermotolerans sp. nov., an actinobacterium isolated from an Indonesian hot spring.</title>
        <authorList>
            <person name="Kusuma A.B."/>
            <person name="Putra K.E."/>
            <person name="Nafisah S."/>
            <person name="Loh J."/>
            <person name="Nouioui I."/>
            <person name="Goodfellow M."/>
        </authorList>
    </citation>
    <scope>NUCLEOTIDE SEQUENCE</scope>
    <source>
        <strain evidence="1">MGRD01-02</strain>
    </source>
</reference>
<dbReference type="Proteomes" id="UP000676325">
    <property type="component" value="Unassembled WGS sequence"/>
</dbReference>
<evidence type="ECO:0000313" key="2">
    <source>
        <dbReference type="Proteomes" id="UP000676325"/>
    </source>
</evidence>
<protein>
    <submittedName>
        <fullName evidence="1">Uncharacterized protein</fullName>
    </submittedName>
</protein>
<keyword evidence="2" id="KW-1185">Reference proteome</keyword>
<comment type="caution">
    <text evidence="1">The sequence shown here is derived from an EMBL/GenBank/DDBJ whole genome shotgun (WGS) entry which is preliminary data.</text>
</comment>
<proteinExistence type="predicted"/>
<dbReference type="RefSeq" id="WP_212521581.1">
    <property type="nucleotide sequence ID" value="NZ_JAGSOH010000133.1"/>
</dbReference>
<sequence length="74" mass="8523">MAEWSRTERVVEYVEYRVPTGPLGGAWNQLQQAINADVAELRGERTAEWEPYDDAIRVFPLDDAVVLRFEKPTT</sequence>
<name>A0A941EGY0_9ACTN</name>
<dbReference type="EMBL" id="JAGSOH010000133">
    <property type="protein sequence ID" value="MBR7830455.1"/>
    <property type="molecule type" value="Genomic_DNA"/>
</dbReference>
<dbReference type="AlphaFoldDB" id="A0A941EGY0"/>